<organism evidence="1 2">
    <name type="scientific">Aliarcobacter thereius</name>
    <dbReference type="NCBI Taxonomy" id="544718"/>
    <lineage>
        <taxon>Bacteria</taxon>
        <taxon>Pseudomonadati</taxon>
        <taxon>Campylobacterota</taxon>
        <taxon>Epsilonproteobacteria</taxon>
        <taxon>Campylobacterales</taxon>
        <taxon>Arcobacteraceae</taxon>
        <taxon>Aliarcobacter</taxon>
    </lineage>
</organism>
<proteinExistence type="predicted"/>
<dbReference type="PANTHER" id="PTHR37625:SF4">
    <property type="entry name" value="OUTER MEMBRANE LIPOPROTEIN"/>
    <property type="match status" value="1"/>
</dbReference>
<dbReference type="NCBIfam" id="TIGR03352">
    <property type="entry name" value="VI_chp_3"/>
    <property type="match status" value="1"/>
</dbReference>
<accession>A0A1C0B329</accession>
<gene>
    <name evidence="1" type="ORF">AAX29_02014</name>
</gene>
<dbReference type="AlphaFoldDB" id="A0A1C0B329"/>
<dbReference type="InterPro" id="IPR038706">
    <property type="entry name" value="Type_VI_SciN-like_sf"/>
</dbReference>
<reference evidence="2" key="1">
    <citation type="submission" date="2015-05" db="EMBL/GenBank/DDBJ databases">
        <authorList>
            <person name="Rovetto F."/>
            <person name="Cocolin L."/>
            <person name="Illeghems K."/>
            <person name="Van Nieuwerburgh F."/>
            <person name="Houf K."/>
        </authorList>
    </citation>
    <scope>NUCLEOTIDE SEQUENCE [LARGE SCALE GENOMIC DNA]</scope>
    <source>
        <strain evidence="2">DU22</strain>
    </source>
</reference>
<dbReference type="OrthoDB" id="5346593at2"/>
<protein>
    <submittedName>
        <fullName evidence="1">Type VI secretion lipoprotein</fullName>
    </submittedName>
</protein>
<dbReference type="Pfam" id="PF12790">
    <property type="entry name" value="T6SS-SciN"/>
    <property type="match status" value="1"/>
</dbReference>
<dbReference type="RefSeq" id="WP_066187681.1">
    <property type="nucleotide sequence ID" value="NZ_LCUJ01000013.1"/>
</dbReference>
<dbReference type="InterPro" id="IPR017734">
    <property type="entry name" value="T6SS_SciN"/>
</dbReference>
<keyword evidence="1" id="KW-0449">Lipoprotein</keyword>
<sequence>MKNIGKIILIIFILLFVSSCAKKPTHLELEIYTSKDLNKDEEGKSSPLMLTFYELEEAGKFSKFDYWTLVEKSNDSLKDDLVSQSKHIILTNQKQTYKVYFGERTKYLGIIGNFKKIDNDYNWKNIIELKKDSYNYEKLEIRNFNIEREQK</sequence>
<dbReference type="PANTHER" id="PTHR37625">
    <property type="entry name" value="OUTER MEMBRANE LIPOPROTEIN-RELATED"/>
    <property type="match status" value="1"/>
</dbReference>
<evidence type="ECO:0000313" key="2">
    <source>
        <dbReference type="Proteomes" id="UP000093281"/>
    </source>
</evidence>
<name>A0A1C0B329_9BACT</name>
<comment type="caution">
    <text evidence="1">The sequence shown here is derived from an EMBL/GenBank/DDBJ whole genome shotgun (WGS) entry which is preliminary data.</text>
</comment>
<dbReference type="EMBL" id="LCUJ01000013">
    <property type="protein sequence ID" value="OCL96682.1"/>
    <property type="molecule type" value="Genomic_DNA"/>
</dbReference>
<dbReference type="Proteomes" id="UP000093281">
    <property type="component" value="Unassembled WGS sequence"/>
</dbReference>
<dbReference type="Gene3D" id="2.60.40.4150">
    <property type="entry name" value="Type VI secretion system, lipoprotein SciN"/>
    <property type="match status" value="1"/>
</dbReference>
<dbReference type="PROSITE" id="PS51257">
    <property type="entry name" value="PROKAR_LIPOPROTEIN"/>
    <property type="match status" value="1"/>
</dbReference>
<evidence type="ECO:0000313" key="1">
    <source>
        <dbReference type="EMBL" id="OCL96682.1"/>
    </source>
</evidence>
<dbReference type="PATRIC" id="fig|544718.51.peg.1983"/>